<comment type="subcellular location">
    <subcellularLocation>
        <location evidence="3">Mitochondrion intermembrane space</location>
    </subcellularLocation>
</comment>
<feature type="binding site" evidence="19">
    <location>
        <position position="167"/>
    </location>
    <ligand>
        <name>glyoxylate</name>
        <dbReference type="ChEBI" id="CHEBI:36655"/>
    </ligand>
</feature>
<feature type="binding site" evidence="19">
    <location>
        <position position="139"/>
    </location>
    <ligand>
        <name>FMN</name>
        <dbReference type="ChEBI" id="CHEBI:58210"/>
    </ligand>
</feature>
<dbReference type="PROSITE" id="PS51349">
    <property type="entry name" value="FMN_HYDROXY_ACID_DH_2"/>
    <property type="match status" value="1"/>
</dbReference>
<dbReference type="InParanoid" id="A0A2T3B8K3"/>
<evidence type="ECO:0000256" key="18">
    <source>
        <dbReference type="PIRSR" id="PIRSR000138-1"/>
    </source>
</evidence>
<evidence type="ECO:0000256" key="10">
    <source>
        <dbReference type="ARBA" id="ARBA00023004"/>
    </source>
</evidence>
<dbReference type="InterPro" id="IPR012133">
    <property type="entry name" value="Alpha-hydoxy_acid_DH_FMN"/>
</dbReference>
<feature type="binding site" evidence="19">
    <location>
        <begin position="296"/>
        <end position="300"/>
    </location>
    <ligand>
        <name>FMN</name>
        <dbReference type="ChEBI" id="CHEBI:58210"/>
    </ligand>
</feature>
<comment type="similarity">
    <text evidence="14">In the C-terminal section; belongs to the FMN-dependent alpha-hydroxy acid dehydrogenase family.</text>
</comment>
<evidence type="ECO:0000256" key="19">
    <source>
        <dbReference type="PIRSR" id="PIRSR000138-2"/>
    </source>
</evidence>
<evidence type="ECO:0000256" key="12">
    <source>
        <dbReference type="ARBA" id="ARBA00024042"/>
    </source>
</evidence>
<dbReference type="RefSeq" id="XP_024723246.1">
    <property type="nucleotide sequence ID" value="XM_024865594.1"/>
</dbReference>
<dbReference type="InterPro" id="IPR008259">
    <property type="entry name" value="FMN_hydac_DH_AS"/>
</dbReference>
<feature type="active site" description="Proton acceptor" evidence="18">
    <location>
        <position position="262"/>
    </location>
</feature>
<reference evidence="21 22" key="1">
    <citation type="journal article" date="2018" name="New Phytol.">
        <title>Comparative genomics and transcriptomics depict ericoid mycorrhizal fungi as versatile saprotrophs and plant mutualists.</title>
        <authorList>
            <person name="Martino E."/>
            <person name="Morin E."/>
            <person name="Grelet G.A."/>
            <person name="Kuo A."/>
            <person name="Kohler A."/>
            <person name="Daghino S."/>
            <person name="Barry K.W."/>
            <person name="Cichocki N."/>
            <person name="Clum A."/>
            <person name="Dockter R.B."/>
            <person name="Hainaut M."/>
            <person name="Kuo R.C."/>
            <person name="LaButti K."/>
            <person name="Lindahl B.D."/>
            <person name="Lindquist E.A."/>
            <person name="Lipzen A."/>
            <person name="Khouja H.R."/>
            <person name="Magnuson J."/>
            <person name="Murat C."/>
            <person name="Ohm R.A."/>
            <person name="Singer S.W."/>
            <person name="Spatafora J.W."/>
            <person name="Wang M."/>
            <person name="Veneault-Fourrey C."/>
            <person name="Henrissat B."/>
            <person name="Grigoriev I.V."/>
            <person name="Martin F.M."/>
            <person name="Perotto S."/>
        </authorList>
    </citation>
    <scope>NUCLEOTIDE SEQUENCE [LARGE SCALE GENOMIC DNA]</scope>
    <source>
        <strain evidence="21 22">ATCC 22711</strain>
    </source>
</reference>
<feature type="binding site" evidence="19">
    <location>
        <position position="141"/>
    </location>
    <ligand>
        <name>glyoxylate</name>
        <dbReference type="ChEBI" id="CHEBI:36655"/>
    </ligand>
</feature>
<evidence type="ECO:0000256" key="16">
    <source>
        <dbReference type="ARBA" id="ARBA00066458"/>
    </source>
</evidence>
<dbReference type="PANTHER" id="PTHR10578:SF104">
    <property type="entry name" value="CYTOCHROME B2, MITOCHONDRIAL-RELATED"/>
    <property type="match status" value="1"/>
</dbReference>
<evidence type="ECO:0000259" key="20">
    <source>
        <dbReference type="PROSITE" id="PS51349"/>
    </source>
</evidence>
<feature type="binding site" evidence="19">
    <location>
        <position position="34"/>
    </location>
    <ligand>
        <name>glyoxylate</name>
        <dbReference type="ChEBI" id="CHEBI:36655"/>
    </ligand>
</feature>
<feature type="binding site" evidence="19">
    <location>
        <position position="176"/>
    </location>
    <ligand>
        <name>glyoxylate</name>
        <dbReference type="ChEBI" id="CHEBI:36655"/>
    </ligand>
</feature>
<evidence type="ECO:0000256" key="5">
    <source>
        <dbReference type="ARBA" id="ARBA00022617"/>
    </source>
</evidence>
<evidence type="ECO:0000256" key="13">
    <source>
        <dbReference type="ARBA" id="ARBA00052399"/>
    </source>
</evidence>
<evidence type="ECO:0000256" key="9">
    <source>
        <dbReference type="ARBA" id="ARBA00023002"/>
    </source>
</evidence>
<dbReference type="PIRSF" id="PIRSF000138">
    <property type="entry name" value="Al-hdrx_acd_dh"/>
    <property type="match status" value="1"/>
</dbReference>
<keyword evidence="7 19" id="KW-0288">FMN</keyword>
<feature type="binding site" evidence="19">
    <location>
        <position position="265"/>
    </location>
    <ligand>
        <name>glyoxylate</name>
        <dbReference type="ChEBI" id="CHEBI:36655"/>
    </ligand>
</feature>
<feature type="binding site" evidence="19">
    <location>
        <position position="262"/>
    </location>
    <ligand>
        <name>glyoxylate</name>
        <dbReference type="ChEBI" id="CHEBI:36655"/>
    </ligand>
</feature>
<dbReference type="OrthoDB" id="1925334at2759"/>
<dbReference type="InterPro" id="IPR013785">
    <property type="entry name" value="Aldolase_TIM"/>
</dbReference>
<evidence type="ECO:0000256" key="1">
    <source>
        <dbReference type="ARBA" id="ARBA00001917"/>
    </source>
</evidence>
<evidence type="ECO:0000256" key="6">
    <source>
        <dbReference type="ARBA" id="ARBA00022630"/>
    </source>
</evidence>
<keyword evidence="10" id="KW-0408">Iron</keyword>
<comment type="similarity">
    <text evidence="15">In the N-terminal section; belongs to the cytochrome b5 family.</text>
</comment>
<dbReference type="GO" id="GO:0004460">
    <property type="term" value="F:L-lactate dehydrogenase (cytochrome) activity"/>
    <property type="evidence" value="ECO:0007669"/>
    <property type="project" value="UniProtKB-EC"/>
</dbReference>
<dbReference type="EMBL" id="KZ679008">
    <property type="protein sequence ID" value="PSS23200.1"/>
    <property type="molecule type" value="Genomic_DNA"/>
</dbReference>
<keyword evidence="22" id="KW-1185">Reference proteome</keyword>
<evidence type="ECO:0000256" key="14">
    <source>
        <dbReference type="ARBA" id="ARBA00061137"/>
    </source>
</evidence>
<comment type="cofactor">
    <cofactor evidence="2">
        <name>heme b</name>
        <dbReference type="ChEBI" id="CHEBI:60344"/>
    </cofactor>
</comment>
<keyword evidence="11" id="KW-0496">Mitochondrion</keyword>
<dbReference type="GeneID" id="36573675"/>
<evidence type="ECO:0000256" key="7">
    <source>
        <dbReference type="ARBA" id="ARBA00022643"/>
    </source>
</evidence>
<sequence length="378" mass="40782">MDDQVEVPPLSTCINIFDIERVGKSRLNSKALVYYTSTSEDSNSYNLNRSAADLVRFRPRLLRNVSQITTKTSILGHSSTLPFFISPAALAKLGHPSGEICLAEAAGRHGIVYIVSTNSSCTYEEIAGSTVPGQTLFFQLYVNKDHEKTKSLIQRVKKLGFQALVLTIDAPAPGKREADERQKSVLASDLPEATSAATTGADAKGLGDALLGWTDSSLTWQDLKWIKAAASPMKVVLKGIQTYEDAVLAATHGADGIFLSNHGGRQLDHAPSSLHTLYELRKHAPGIFEKVEVLVDGGYRRGTDVLKALCLGATAVGLGRPFMYALSAYGTEGVSKAIELLQDEVITGMKLLGARNVRELVPEMVNASLLAKEVQARL</sequence>
<evidence type="ECO:0000256" key="3">
    <source>
        <dbReference type="ARBA" id="ARBA00004569"/>
    </source>
</evidence>
<keyword evidence="8" id="KW-0479">Metal-binding</keyword>
<feature type="binding site" evidence="19">
    <location>
        <position position="238"/>
    </location>
    <ligand>
        <name>FMN</name>
        <dbReference type="ChEBI" id="CHEBI:58210"/>
    </ligand>
</feature>
<feature type="domain" description="FMN hydroxy acid dehydrogenase" evidence="20">
    <location>
        <begin position="8"/>
        <end position="370"/>
    </location>
</feature>
<dbReference type="Pfam" id="PF01070">
    <property type="entry name" value="FMN_dh"/>
    <property type="match status" value="1"/>
</dbReference>
<protein>
    <recommendedName>
        <fullName evidence="17">L-lactate dehydrogenase (cytochrome)</fullName>
        <ecNumber evidence="16">1.1.2.3</ecNumber>
    </recommendedName>
</protein>
<dbReference type="SUPFAM" id="SSF51395">
    <property type="entry name" value="FMN-linked oxidoreductases"/>
    <property type="match status" value="1"/>
</dbReference>
<dbReference type="AlphaFoldDB" id="A0A2T3B8K3"/>
<organism evidence="21 22">
    <name type="scientific">Amorphotheca resinae ATCC 22711</name>
    <dbReference type="NCBI Taxonomy" id="857342"/>
    <lineage>
        <taxon>Eukaryota</taxon>
        <taxon>Fungi</taxon>
        <taxon>Dikarya</taxon>
        <taxon>Ascomycota</taxon>
        <taxon>Pezizomycotina</taxon>
        <taxon>Leotiomycetes</taxon>
        <taxon>Helotiales</taxon>
        <taxon>Amorphothecaceae</taxon>
        <taxon>Amorphotheca</taxon>
    </lineage>
</organism>
<evidence type="ECO:0000256" key="11">
    <source>
        <dbReference type="ARBA" id="ARBA00023128"/>
    </source>
</evidence>
<dbReference type="FunFam" id="3.20.20.70:FF:000062">
    <property type="entry name" value="Cytochrome b2, mitochondrial, putative"/>
    <property type="match status" value="1"/>
</dbReference>
<dbReference type="InterPro" id="IPR000262">
    <property type="entry name" value="FMN-dep_DH"/>
</dbReference>
<keyword evidence="9" id="KW-0560">Oxidoreductase</keyword>
<evidence type="ECO:0000313" key="22">
    <source>
        <dbReference type="Proteomes" id="UP000241818"/>
    </source>
</evidence>
<dbReference type="CDD" id="cd02922">
    <property type="entry name" value="FCB2_FMN"/>
    <property type="match status" value="1"/>
</dbReference>
<evidence type="ECO:0000256" key="15">
    <source>
        <dbReference type="ARBA" id="ARBA00061589"/>
    </source>
</evidence>
<dbReference type="GO" id="GO:0046872">
    <property type="term" value="F:metal ion binding"/>
    <property type="evidence" value="ECO:0007669"/>
    <property type="project" value="UniProtKB-KW"/>
</dbReference>
<keyword evidence="6 19" id="KW-0285">Flavoprotein</keyword>
<dbReference type="PANTHER" id="PTHR10578">
    <property type="entry name" value="S -2-HYDROXY-ACID OXIDASE-RELATED"/>
    <property type="match status" value="1"/>
</dbReference>
<comment type="cofactor">
    <cofactor evidence="1">
        <name>FMN</name>
        <dbReference type="ChEBI" id="CHEBI:58210"/>
    </cofactor>
</comment>
<feature type="binding site" evidence="19">
    <location>
        <position position="260"/>
    </location>
    <ligand>
        <name>glyoxylate</name>
        <dbReference type="ChEBI" id="CHEBI:36655"/>
    </ligand>
</feature>
<evidence type="ECO:0000256" key="8">
    <source>
        <dbReference type="ARBA" id="ARBA00022723"/>
    </source>
</evidence>
<accession>A0A2T3B8K3</accession>
<dbReference type="PROSITE" id="PS00557">
    <property type="entry name" value="FMN_HYDROXY_ACID_DH_1"/>
    <property type="match status" value="1"/>
</dbReference>
<feature type="binding site" evidence="19">
    <location>
        <begin position="87"/>
        <end position="89"/>
    </location>
    <ligand>
        <name>FMN</name>
        <dbReference type="ChEBI" id="CHEBI:58210"/>
    </ligand>
</feature>
<dbReference type="Proteomes" id="UP000241818">
    <property type="component" value="Unassembled WGS sequence"/>
</dbReference>
<name>A0A2T3B8K3_AMORE</name>
<dbReference type="EC" id="1.1.2.3" evidence="16"/>
<proteinExistence type="inferred from homology"/>
<evidence type="ECO:0000256" key="17">
    <source>
        <dbReference type="ARBA" id="ARBA00068515"/>
    </source>
</evidence>
<dbReference type="Gene3D" id="3.20.20.70">
    <property type="entry name" value="Aldolase class I"/>
    <property type="match status" value="1"/>
</dbReference>
<dbReference type="InterPro" id="IPR037396">
    <property type="entry name" value="FMN_HAD"/>
</dbReference>
<evidence type="ECO:0000313" key="21">
    <source>
        <dbReference type="EMBL" id="PSS23200.1"/>
    </source>
</evidence>
<dbReference type="STRING" id="857342.A0A2T3B8K3"/>
<evidence type="ECO:0000256" key="2">
    <source>
        <dbReference type="ARBA" id="ARBA00001970"/>
    </source>
</evidence>
<keyword evidence="5" id="KW-0349">Heme</keyword>
<feature type="binding site" evidence="19">
    <location>
        <position position="116"/>
    </location>
    <ligand>
        <name>FMN</name>
        <dbReference type="ChEBI" id="CHEBI:58210"/>
    </ligand>
</feature>
<dbReference type="InterPro" id="IPR037458">
    <property type="entry name" value="L-MDH/L-LDH_FMN-bd"/>
</dbReference>
<comment type="similarity">
    <text evidence="12">Belongs to the FMN-dependent alpha-hydroxy acid dehydrogenase family.</text>
</comment>
<dbReference type="GO" id="GO:0010181">
    <property type="term" value="F:FMN binding"/>
    <property type="evidence" value="ECO:0007669"/>
    <property type="project" value="InterPro"/>
</dbReference>
<comment type="subunit">
    <text evidence="4">Homotetramer.</text>
</comment>
<evidence type="ECO:0000256" key="4">
    <source>
        <dbReference type="ARBA" id="ARBA00011881"/>
    </source>
</evidence>
<feature type="binding site" evidence="19">
    <location>
        <begin position="319"/>
        <end position="320"/>
    </location>
    <ligand>
        <name>FMN</name>
        <dbReference type="ChEBI" id="CHEBI:58210"/>
    </ligand>
</feature>
<comment type="catalytic activity">
    <reaction evidence="13">
        <text>(S)-lactate + 2 Fe(III)-[cytochrome c] = 2 Fe(II)-[cytochrome c] + pyruvate + 2 H(+)</text>
        <dbReference type="Rhea" id="RHEA:19909"/>
        <dbReference type="Rhea" id="RHEA-COMP:10350"/>
        <dbReference type="Rhea" id="RHEA-COMP:14399"/>
        <dbReference type="ChEBI" id="CHEBI:15361"/>
        <dbReference type="ChEBI" id="CHEBI:15378"/>
        <dbReference type="ChEBI" id="CHEBI:16651"/>
        <dbReference type="ChEBI" id="CHEBI:29033"/>
        <dbReference type="ChEBI" id="CHEBI:29034"/>
        <dbReference type="EC" id="1.1.2.3"/>
    </reaction>
    <physiologicalReaction direction="left-to-right" evidence="13">
        <dbReference type="Rhea" id="RHEA:19910"/>
    </physiologicalReaction>
</comment>
<dbReference type="GO" id="GO:0005758">
    <property type="term" value="C:mitochondrial intermembrane space"/>
    <property type="evidence" value="ECO:0007669"/>
    <property type="project" value="UniProtKB-SubCell"/>
</dbReference>
<gene>
    <name evidence="21" type="ORF">M430DRAFT_273766</name>
</gene>